<feature type="region of interest" description="Disordered" evidence="1">
    <location>
        <begin position="370"/>
        <end position="446"/>
    </location>
</feature>
<proteinExistence type="predicted"/>
<evidence type="ECO:0000313" key="5">
    <source>
        <dbReference type="WBParaSite" id="ECPE_0000282001-mRNA-1"/>
    </source>
</evidence>
<feature type="compositionally biased region" description="Polar residues" evidence="1">
    <location>
        <begin position="545"/>
        <end position="554"/>
    </location>
</feature>
<feature type="compositionally biased region" description="Polar residues" evidence="1">
    <location>
        <begin position="494"/>
        <end position="509"/>
    </location>
</feature>
<feature type="compositionally biased region" description="Polar residues" evidence="1">
    <location>
        <begin position="421"/>
        <end position="431"/>
    </location>
</feature>
<feature type="compositionally biased region" description="Low complexity" evidence="1">
    <location>
        <begin position="385"/>
        <end position="397"/>
    </location>
</feature>
<dbReference type="EMBL" id="UZAN01039877">
    <property type="protein sequence ID" value="VDP67527.1"/>
    <property type="molecule type" value="Genomic_DNA"/>
</dbReference>
<evidence type="ECO:0000313" key="3">
    <source>
        <dbReference type="EMBL" id="VDP67527.1"/>
    </source>
</evidence>
<reference evidence="3 4" key="2">
    <citation type="submission" date="2018-11" db="EMBL/GenBank/DDBJ databases">
        <authorList>
            <consortium name="Pathogen Informatics"/>
        </authorList>
    </citation>
    <scope>NUCLEOTIDE SEQUENCE [LARGE SCALE GENOMIC DNA]</scope>
    <source>
        <strain evidence="3 4">Egypt</strain>
    </source>
</reference>
<dbReference type="Pfam" id="PF25356">
    <property type="entry name" value="PH_trem"/>
    <property type="match status" value="1"/>
</dbReference>
<feature type="domain" description="Trematode PH-like" evidence="2">
    <location>
        <begin position="21"/>
        <end position="142"/>
    </location>
</feature>
<evidence type="ECO:0000256" key="1">
    <source>
        <dbReference type="SAM" id="MobiDB-lite"/>
    </source>
</evidence>
<dbReference type="Proteomes" id="UP000272942">
    <property type="component" value="Unassembled WGS sequence"/>
</dbReference>
<dbReference type="InterPro" id="IPR057376">
    <property type="entry name" value="PH_trem"/>
</dbReference>
<feature type="compositionally biased region" description="Polar residues" evidence="1">
    <location>
        <begin position="370"/>
        <end position="383"/>
    </location>
</feature>
<gene>
    <name evidence="3" type="ORF">ECPE_LOCUS2817</name>
</gene>
<accession>A0A183A782</accession>
<evidence type="ECO:0000259" key="2">
    <source>
        <dbReference type="Pfam" id="PF25356"/>
    </source>
</evidence>
<name>A0A183A782_9TREM</name>
<feature type="region of interest" description="Disordered" evidence="1">
    <location>
        <begin position="490"/>
        <end position="554"/>
    </location>
</feature>
<dbReference type="WBParaSite" id="ECPE_0000282001-mRNA-1">
    <property type="protein sequence ID" value="ECPE_0000282001-mRNA-1"/>
    <property type="gene ID" value="ECPE_0000282001"/>
</dbReference>
<dbReference type="AlphaFoldDB" id="A0A183A782"/>
<organism evidence="5">
    <name type="scientific">Echinostoma caproni</name>
    <dbReference type="NCBI Taxonomy" id="27848"/>
    <lineage>
        <taxon>Eukaryota</taxon>
        <taxon>Metazoa</taxon>
        <taxon>Spiralia</taxon>
        <taxon>Lophotrochozoa</taxon>
        <taxon>Platyhelminthes</taxon>
        <taxon>Trematoda</taxon>
        <taxon>Digenea</taxon>
        <taxon>Plagiorchiida</taxon>
        <taxon>Echinostomata</taxon>
        <taxon>Echinostomatoidea</taxon>
        <taxon>Echinostomatidae</taxon>
        <taxon>Echinostoma</taxon>
    </lineage>
</organism>
<reference evidence="5" key="1">
    <citation type="submission" date="2016-06" db="UniProtKB">
        <authorList>
            <consortium name="WormBaseParasite"/>
        </authorList>
    </citation>
    <scope>IDENTIFICATION</scope>
</reference>
<keyword evidence="4" id="KW-1185">Reference proteome</keyword>
<dbReference type="OrthoDB" id="6227722at2759"/>
<evidence type="ECO:0000313" key="4">
    <source>
        <dbReference type="Proteomes" id="UP000272942"/>
    </source>
</evidence>
<protein>
    <submittedName>
        <fullName evidence="5">Doublecortin domain-containing protein</fullName>
    </submittedName>
</protein>
<sequence>MTTIQDELARPVEGAVDKKSGQVINQEIPIAQQGRTKVKNGGPFNQYTAQAELPKHLKKDKKKAPVMFLVDRMRFTKKGYHQYLPYRDIEHFYEPPDRPDTFMLYVKDKKGRKSYETYRCNSPQDVQRVKELIYAAGTDRKKILDGDGTHSRRTSYTSSTESSEYYVERRPYSRISRPRSTTYLPQYSTYGPQYYSTMDAQRSPMVVYRRRVSRAPSVEPRYETYRAPSIRQSTTYIPAQKSYMPADDVTYLRSDNVNGPQIMDNGPVYMYVSRSRPTVIGLETESHNNLSVVELHIMSKTKEILGRISISSGIDTFLLIPPLQQCRATLLQNLNQLVKSGFTPQWTQPGSSSNPELRNSCETSAKNYDQLSSVQNPGSSRSIYPTASTPATTNNPSQTQCDRPPVSLPSSSHIDRECQTEIPSESPNQAEQVGGPSRYPESGLSLTRSTPSAIDLGKHPATVSALAAVAAMAAASFLSKAMNIQAPIEERQPDQTSEAHAVGPNSSEPISGVNWLLQGQGPMRANSGAPIESSGSKEDGLSAHRVSTISCRHQ</sequence>